<keyword evidence="17" id="KW-1185">Reference proteome</keyword>
<sequence>MLDNKSPRSKLGPASRGCSFYIENLLGTAYRAASSEERVETERLKVTDRSPVICPGLETKRLDERGVLTGCGTSPNTAYGSSRSPSHKDEHTDAVPTSDRDSPTLTGREESEEPGEKGDYSLTDEREEDDARSSCFSREDSCDTGDQKVPRKKKTRTVFSRCQVFQLESTFDLKRYLSSSERAGLAVSLQLTETQVKIWFQNRRNKWKRLIAADMEASSAALPYAGQRIVRVPVLYRETPRMVGFSNSIHYPLTSHFSHPVSFLTTQMTGLR</sequence>
<evidence type="ECO:0000256" key="10">
    <source>
        <dbReference type="ARBA" id="ARBA00023242"/>
    </source>
</evidence>
<keyword evidence="9" id="KW-0804">Transcription</keyword>
<feature type="compositionally biased region" description="Basic and acidic residues" evidence="15">
    <location>
        <begin position="86"/>
        <end position="102"/>
    </location>
</feature>
<dbReference type="RefSeq" id="XP_010777814.1">
    <property type="nucleotide sequence ID" value="XM_010779512.1"/>
</dbReference>
<feature type="compositionally biased region" description="Polar residues" evidence="15">
    <location>
        <begin position="71"/>
        <end position="84"/>
    </location>
</feature>
<evidence type="ECO:0000256" key="11">
    <source>
        <dbReference type="ARBA" id="ARBA00038165"/>
    </source>
</evidence>
<dbReference type="PROSITE" id="PS50071">
    <property type="entry name" value="HOMEOBOX_2"/>
    <property type="match status" value="1"/>
</dbReference>
<evidence type="ECO:0000256" key="9">
    <source>
        <dbReference type="ARBA" id="ARBA00023163"/>
    </source>
</evidence>
<comment type="function">
    <text evidence="1">Sequence-specific transcription factor which is part of a developmental regulatory system that provides cells with specific positional identities on the anterior-posterior axis.</text>
</comment>
<gene>
    <name evidence="18" type="primary">LOC104952655</name>
</gene>
<dbReference type="GeneID" id="104952655"/>
<keyword evidence="5" id="KW-0524">Neurogenesis</keyword>
<dbReference type="GO" id="GO:0045892">
    <property type="term" value="P:negative regulation of DNA-templated transcription"/>
    <property type="evidence" value="ECO:0007669"/>
    <property type="project" value="TreeGrafter"/>
</dbReference>
<dbReference type="PANTHER" id="PTHR46110">
    <property type="entry name" value="HOMEOBOX PROTEIN HMX"/>
    <property type="match status" value="1"/>
</dbReference>
<dbReference type="PANTHER" id="PTHR46110:SF1">
    <property type="entry name" value="HOMEOBOX PROTEIN HMX1"/>
    <property type="match status" value="1"/>
</dbReference>
<comment type="similarity">
    <text evidence="11">Belongs to the HMX homeobox family.</text>
</comment>
<dbReference type="CDD" id="cd00086">
    <property type="entry name" value="homeodomain"/>
    <property type="match status" value="1"/>
</dbReference>
<dbReference type="PROSITE" id="PS00027">
    <property type="entry name" value="HOMEOBOX_1"/>
    <property type="match status" value="1"/>
</dbReference>
<dbReference type="Gene3D" id="1.10.10.60">
    <property type="entry name" value="Homeodomain-like"/>
    <property type="match status" value="1"/>
</dbReference>
<protein>
    <submittedName>
        <fullName evidence="18">Homeobox protein HMX1</fullName>
    </submittedName>
</protein>
<dbReference type="GO" id="GO:0000977">
    <property type="term" value="F:RNA polymerase II transcription regulatory region sequence-specific DNA binding"/>
    <property type="evidence" value="ECO:0007669"/>
    <property type="project" value="TreeGrafter"/>
</dbReference>
<evidence type="ECO:0000256" key="2">
    <source>
        <dbReference type="ARBA" id="ARBA00004123"/>
    </source>
</evidence>
<dbReference type="GO" id="GO:0007399">
    <property type="term" value="P:nervous system development"/>
    <property type="evidence" value="ECO:0007669"/>
    <property type="project" value="UniProtKB-KW"/>
</dbReference>
<comment type="subcellular location">
    <subcellularLocation>
        <location evidence="2 13 14">Nucleus</location>
    </subcellularLocation>
</comment>
<evidence type="ECO:0000259" key="16">
    <source>
        <dbReference type="PROSITE" id="PS50071"/>
    </source>
</evidence>
<name>A0A6I9NJL5_9TELE</name>
<dbReference type="InterPro" id="IPR051300">
    <property type="entry name" value="HMX_Homeobox_TF"/>
</dbReference>
<keyword evidence="10 13" id="KW-0539">Nucleus</keyword>
<dbReference type="PRINTS" id="PR00024">
    <property type="entry name" value="HOMEOBOX"/>
</dbReference>
<evidence type="ECO:0000256" key="4">
    <source>
        <dbReference type="ARBA" id="ARBA00022782"/>
    </source>
</evidence>
<evidence type="ECO:0000256" key="13">
    <source>
        <dbReference type="PROSITE-ProRule" id="PRU00108"/>
    </source>
</evidence>
<proteinExistence type="inferred from homology"/>
<dbReference type="KEGG" id="ncc:104952655"/>
<evidence type="ECO:0000256" key="3">
    <source>
        <dbReference type="ARBA" id="ARBA00022473"/>
    </source>
</evidence>
<dbReference type="InterPro" id="IPR001356">
    <property type="entry name" value="HD"/>
</dbReference>
<dbReference type="Pfam" id="PF00046">
    <property type="entry name" value="Homeodomain"/>
    <property type="match status" value="1"/>
</dbReference>
<evidence type="ECO:0000256" key="1">
    <source>
        <dbReference type="ARBA" id="ARBA00003263"/>
    </source>
</evidence>
<dbReference type="SMART" id="SM00389">
    <property type="entry name" value="HOX"/>
    <property type="match status" value="1"/>
</dbReference>
<reference evidence="18" key="1">
    <citation type="submission" date="2025-08" db="UniProtKB">
        <authorList>
            <consortium name="RefSeq"/>
        </authorList>
    </citation>
    <scope>IDENTIFICATION</scope>
    <source>
        <tissue evidence="18">Muscle</tissue>
    </source>
</reference>
<dbReference type="FunFam" id="1.10.10.60:FF:000053">
    <property type="entry name" value="H6 family homeobox 2"/>
    <property type="match status" value="1"/>
</dbReference>
<evidence type="ECO:0000256" key="12">
    <source>
        <dbReference type="ARBA" id="ARBA00053510"/>
    </source>
</evidence>
<feature type="DNA-binding region" description="Homeobox" evidence="13">
    <location>
        <begin position="152"/>
        <end position="211"/>
    </location>
</feature>
<dbReference type="GO" id="GO:0000981">
    <property type="term" value="F:DNA-binding transcription factor activity, RNA polymerase II-specific"/>
    <property type="evidence" value="ECO:0007669"/>
    <property type="project" value="InterPro"/>
</dbReference>
<evidence type="ECO:0000313" key="17">
    <source>
        <dbReference type="Proteomes" id="UP000504611"/>
    </source>
</evidence>
<keyword evidence="4" id="KW-0221">Differentiation</keyword>
<organism evidence="17 18">
    <name type="scientific">Notothenia coriiceps</name>
    <name type="common">black rockcod</name>
    <dbReference type="NCBI Taxonomy" id="8208"/>
    <lineage>
        <taxon>Eukaryota</taxon>
        <taxon>Metazoa</taxon>
        <taxon>Chordata</taxon>
        <taxon>Craniata</taxon>
        <taxon>Vertebrata</taxon>
        <taxon>Euteleostomi</taxon>
        <taxon>Actinopterygii</taxon>
        <taxon>Neopterygii</taxon>
        <taxon>Teleostei</taxon>
        <taxon>Neoteleostei</taxon>
        <taxon>Acanthomorphata</taxon>
        <taxon>Eupercaria</taxon>
        <taxon>Perciformes</taxon>
        <taxon>Notothenioidei</taxon>
        <taxon>Nototheniidae</taxon>
        <taxon>Notothenia</taxon>
    </lineage>
</organism>
<dbReference type="GO" id="GO:0005634">
    <property type="term" value="C:nucleus"/>
    <property type="evidence" value="ECO:0007669"/>
    <property type="project" value="UniProtKB-SubCell"/>
</dbReference>
<evidence type="ECO:0000313" key="18">
    <source>
        <dbReference type="RefSeq" id="XP_010777814.1"/>
    </source>
</evidence>
<dbReference type="InterPro" id="IPR020479">
    <property type="entry name" value="HD_metazoa"/>
</dbReference>
<keyword evidence="8 13" id="KW-0371">Homeobox</keyword>
<evidence type="ECO:0000256" key="7">
    <source>
        <dbReference type="ARBA" id="ARBA00023125"/>
    </source>
</evidence>
<dbReference type="AlphaFoldDB" id="A0A6I9NJL5"/>
<comment type="function">
    <text evidence="12">Transcription factor involved in specification of neuronal cell types and which is required for inner ear and hypothalamus development. Binds to the 5'-CAAGTG-3' core sequence.</text>
</comment>
<dbReference type="Proteomes" id="UP000504611">
    <property type="component" value="Unplaced"/>
</dbReference>
<feature type="domain" description="Homeobox" evidence="16">
    <location>
        <begin position="150"/>
        <end position="210"/>
    </location>
</feature>
<evidence type="ECO:0000256" key="15">
    <source>
        <dbReference type="SAM" id="MobiDB-lite"/>
    </source>
</evidence>
<evidence type="ECO:0000256" key="6">
    <source>
        <dbReference type="ARBA" id="ARBA00023015"/>
    </source>
</evidence>
<keyword evidence="7 13" id="KW-0238">DNA-binding</keyword>
<accession>A0A6I9NJL5</accession>
<evidence type="ECO:0000256" key="14">
    <source>
        <dbReference type="RuleBase" id="RU000682"/>
    </source>
</evidence>
<dbReference type="SUPFAM" id="SSF46689">
    <property type="entry name" value="Homeodomain-like"/>
    <property type="match status" value="1"/>
</dbReference>
<feature type="region of interest" description="Disordered" evidence="15">
    <location>
        <begin position="65"/>
        <end position="149"/>
    </location>
</feature>
<dbReference type="GO" id="GO:0030154">
    <property type="term" value="P:cell differentiation"/>
    <property type="evidence" value="ECO:0007669"/>
    <property type="project" value="UniProtKB-KW"/>
</dbReference>
<feature type="compositionally biased region" description="Basic and acidic residues" evidence="15">
    <location>
        <begin position="129"/>
        <end position="149"/>
    </location>
</feature>
<dbReference type="OrthoDB" id="6159439at2759"/>
<evidence type="ECO:0000256" key="8">
    <source>
        <dbReference type="ARBA" id="ARBA00023155"/>
    </source>
</evidence>
<dbReference type="InterPro" id="IPR009057">
    <property type="entry name" value="Homeodomain-like_sf"/>
</dbReference>
<dbReference type="InterPro" id="IPR017970">
    <property type="entry name" value="Homeobox_CS"/>
</dbReference>
<keyword evidence="3" id="KW-0217">Developmental protein</keyword>
<keyword evidence="6" id="KW-0805">Transcription regulation</keyword>
<evidence type="ECO:0000256" key="5">
    <source>
        <dbReference type="ARBA" id="ARBA00022902"/>
    </source>
</evidence>